<dbReference type="Proteomes" id="UP000765509">
    <property type="component" value="Unassembled WGS sequence"/>
</dbReference>
<feature type="region of interest" description="Disordered" evidence="1">
    <location>
        <begin position="63"/>
        <end position="92"/>
    </location>
</feature>
<proteinExistence type="predicted"/>
<sequence length="92" mass="10354">MFPGVKHVQCENEGAVNVETINTHEKCHISLTNQKKNLPFKNKPSITYTETAHELKMVRYVDQSQEIDSNANEKGKNNSTIGPLDPIQSTSR</sequence>
<name>A0A9Q3ERT5_9BASI</name>
<dbReference type="AlphaFoldDB" id="A0A9Q3ERT5"/>
<keyword evidence="3" id="KW-1185">Reference proteome</keyword>
<dbReference type="EMBL" id="AVOT02029585">
    <property type="protein sequence ID" value="MBW0522482.1"/>
    <property type="molecule type" value="Genomic_DNA"/>
</dbReference>
<accession>A0A9Q3ERT5</accession>
<evidence type="ECO:0000256" key="1">
    <source>
        <dbReference type="SAM" id="MobiDB-lite"/>
    </source>
</evidence>
<evidence type="ECO:0000313" key="3">
    <source>
        <dbReference type="Proteomes" id="UP000765509"/>
    </source>
</evidence>
<feature type="compositionally biased region" description="Polar residues" evidence="1">
    <location>
        <begin position="77"/>
        <end position="92"/>
    </location>
</feature>
<reference evidence="2" key="1">
    <citation type="submission" date="2021-03" db="EMBL/GenBank/DDBJ databases">
        <title>Draft genome sequence of rust myrtle Austropuccinia psidii MF-1, a brazilian biotype.</title>
        <authorList>
            <person name="Quecine M.C."/>
            <person name="Pachon D.M.R."/>
            <person name="Bonatelli M.L."/>
            <person name="Correr F.H."/>
            <person name="Franceschini L.M."/>
            <person name="Leite T.F."/>
            <person name="Margarido G.R.A."/>
            <person name="Almeida C.A."/>
            <person name="Ferrarezi J.A."/>
            <person name="Labate C.A."/>
        </authorList>
    </citation>
    <scope>NUCLEOTIDE SEQUENCE</scope>
    <source>
        <strain evidence="2">MF-1</strain>
    </source>
</reference>
<organism evidence="2 3">
    <name type="scientific">Austropuccinia psidii MF-1</name>
    <dbReference type="NCBI Taxonomy" id="1389203"/>
    <lineage>
        <taxon>Eukaryota</taxon>
        <taxon>Fungi</taxon>
        <taxon>Dikarya</taxon>
        <taxon>Basidiomycota</taxon>
        <taxon>Pucciniomycotina</taxon>
        <taxon>Pucciniomycetes</taxon>
        <taxon>Pucciniales</taxon>
        <taxon>Sphaerophragmiaceae</taxon>
        <taxon>Austropuccinia</taxon>
    </lineage>
</organism>
<comment type="caution">
    <text evidence="2">The sequence shown here is derived from an EMBL/GenBank/DDBJ whole genome shotgun (WGS) entry which is preliminary data.</text>
</comment>
<gene>
    <name evidence="2" type="ORF">O181_062197</name>
</gene>
<evidence type="ECO:0000313" key="2">
    <source>
        <dbReference type="EMBL" id="MBW0522482.1"/>
    </source>
</evidence>
<protein>
    <submittedName>
        <fullName evidence="2">Uncharacterized protein</fullName>
    </submittedName>
</protein>